<keyword evidence="2" id="KW-1185">Reference proteome</keyword>
<dbReference type="InterPro" id="IPR006631">
    <property type="entry name" value="DM4_12"/>
</dbReference>
<accession>A0ABM1IR35</accession>
<keyword evidence="1" id="KW-0812">Transmembrane</keyword>
<keyword evidence="1" id="KW-0472">Membrane</keyword>
<protein>
    <submittedName>
        <fullName evidence="3">Uncharacterized protein LOC107069682</fullName>
    </submittedName>
</protein>
<dbReference type="Pfam" id="PF07841">
    <property type="entry name" value="DM4_12"/>
    <property type="match status" value="1"/>
</dbReference>
<evidence type="ECO:0000313" key="2">
    <source>
        <dbReference type="Proteomes" id="UP000694924"/>
    </source>
</evidence>
<dbReference type="RefSeq" id="XP_015182672.1">
    <property type="nucleotide sequence ID" value="XM_015327186.1"/>
</dbReference>
<proteinExistence type="predicted"/>
<organism evidence="2 3">
    <name type="scientific">Polistes dominula</name>
    <name type="common">European paper wasp</name>
    <name type="synonym">Vespa dominula</name>
    <dbReference type="NCBI Taxonomy" id="743375"/>
    <lineage>
        <taxon>Eukaryota</taxon>
        <taxon>Metazoa</taxon>
        <taxon>Ecdysozoa</taxon>
        <taxon>Arthropoda</taxon>
        <taxon>Hexapoda</taxon>
        <taxon>Insecta</taxon>
        <taxon>Pterygota</taxon>
        <taxon>Neoptera</taxon>
        <taxon>Endopterygota</taxon>
        <taxon>Hymenoptera</taxon>
        <taxon>Apocrita</taxon>
        <taxon>Aculeata</taxon>
        <taxon>Vespoidea</taxon>
        <taxon>Vespidae</taxon>
        <taxon>Polistinae</taxon>
        <taxon>Polistini</taxon>
        <taxon>Polistes</taxon>
    </lineage>
</organism>
<dbReference type="Proteomes" id="UP000694924">
    <property type="component" value="Unplaced"/>
</dbReference>
<dbReference type="GeneID" id="107069682"/>
<feature type="transmembrane region" description="Helical" evidence="1">
    <location>
        <begin position="33"/>
        <end position="50"/>
    </location>
</feature>
<keyword evidence="1" id="KW-1133">Transmembrane helix</keyword>
<reference evidence="3" key="1">
    <citation type="submission" date="2025-08" db="UniProtKB">
        <authorList>
            <consortium name="RefSeq"/>
        </authorList>
    </citation>
    <scope>IDENTIFICATION</scope>
    <source>
        <tissue evidence="3">Whole body</tissue>
    </source>
</reference>
<feature type="transmembrane region" description="Helical" evidence="1">
    <location>
        <begin position="7"/>
        <end position="27"/>
    </location>
</feature>
<evidence type="ECO:0000256" key="1">
    <source>
        <dbReference type="SAM" id="Phobius"/>
    </source>
</evidence>
<name>A0ABM1IR35_POLDO</name>
<dbReference type="PANTHER" id="PTHR21398">
    <property type="entry name" value="AGAP007094-PA"/>
    <property type="match status" value="1"/>
</dbReference>
<gene>
    <name evidence="3" type="primary">LOC107069682</name>
</gene>
<sequence>MSAQFQLLVLRGGGSVLVLAPAIVIVSSMQLTSFLPTTILIHYGLFLFSFTSRTKAILLYPSGSVFQITLGASVPVRSNKRGSVVFSSGFQYNYYLPSNVSDFESTVVLSRHIRDLDLRDTYTRIEHFLEEYGWGNGRECLLRSICELAEIPLLRKDDDDDDIIVETIHFILTPSEDLATSINSTHRNVEELYRDAERLGKSGVDCTLTYPDCIESPLKSFTEILFP</sequence>
<evidence type="ECO:0000313" key="3">
    <source>
        <dbReference type="RefSeq" id="XP_015182672.1"/>
    </source>
</evidence>
<dbReference type="SMART" id="SM00718">
    <property type="entry name" value="DM4_12"/>
    <property type="match status" value="1"/>
</dbReference>
<dbReference type="PANTHER" id="PTHR21398:SF4">
    <property type="entry name" value="AGAP002980-PA"/>
    <property type="match status" value="1"/>
</dbReference>